<comment type="catalytic activity">
    <reaction evidence="1">
        <text>Random endo-hydrolysis of N-acetyl-beta-D-glucosaminide (1-&gt;4)-beta-linkages in chitin and chitodextrins.</text>
        <dbReference type="EC" id="3.2.1.14"/>
    </reaction>
</comment>
<dbReference type="SUPFAM" id="SSF54556">
    <property type="entry name" value="Chitinase insertion domain"/>
    <property type="match status" value="1"/>
</dbReference>
<feature type="signal peptide" evidence="14">
    <location>
        <begin position="1"/>
        <end position="19"/>
    </location>
</feature>
<keyword evidence="7 13" id="KW-0378">Hydrolase</keyword>
<dbReference type="SUPFAM" id="SSF57016">
    <property type="entry name" value="Plant lectins/antimicrobial peptides"/>
    <property type="match status" value="1"/>
</dbReference>
<protein>
    <recommendedName>
        <fullName evidence="4">chitinase</fullName>
        <ecNumber evidence="4">3.2.1.14</ecNumber>
    </recommendedName>
</protein>
<evidence type="ECO:0000256" key="12">
    <source>
        <dbReference type="ARBA" id="ARBA00023326"/>
    </source>
</evidence>
<dbReference type="InterPro" id="IPR017853">
    <property type="entry name" value="GH"/>
</dbReference>
<accession>A0A1Q8RWI5</accession>
<evidence type="ECO:0000313" key="18">
    <source>
        <dbReference type="Proteomes" id="UP000186583"/>
    </source>
</evidence>
<dbReference type="Gene3D" id="3.20.20.80">
    <property type="entry name" value="Glycosidases"/>
    <property type="match status" value="1"/>
</dbReference>
<dbReference type="PROSITE" id="PS01095">
    <property type="entry name" value="GH18_1"/>
    <property type="match status" value="1"/>
</dbReference>
<dbReference type="GO" id="GO:0000272">
    <property type="term" value="P:polysaccharide catabolic process"/>
    <property type="evidence" value="ECO:0007669"/>
    <property type="project" value="UniProtKB-KW"/>
</dbReference>
<proteinExistence type="inferred from homology"/>
<dbReference type="InterPro" id="IPR029070">
    <property type="entry name" value="Chitinase_insertion_sf"/>
</dbReference>
<sequence>MRLIFRLVPLLLLQQLCSADEVDLSEKFVSVANPCPAACEKGKTPGNWTFYHDTTRLDVCDQPILLDFNLYNPIDDPQTHLTIRACTLGDADTKLNFLQQTNYTAPDAEKSNPELSNDRKTPIMESELTSRDESSCGASTESSATAQLSWWGSEDSGMARNVITAAEKIQEYLRDADNCDRKVILGFFKGSLVGVYSGSSMDNSRAASTVLKKFIDHIKSDGISTSKTAEVCGKDFSSSNILGVVADTTADFSSVQRIIKGWNDAVCVSGADGSSDWKDTKVWSVKEAAPLISERSTYFASLLSPRADCRTIRVDSGNTCATLASRCGIGATAFMQFNKKENLCATLAVGQPVCCSSGTLPDIRPKPSSDGTCAVHAVQTDEYCQLIASSNGLELKDLDEFNKETWGWSGCKNLQAGIRICVSKGKPPMPAPVSNAVCGPTVLDTKPPKDGEKLADLNPCVLNVCCNIWGQCGTTKDFCTVSKSETGNPGTAEPGVHGCVSNCGMEIVNNKEAPSTFRKVGYFEAWNFNRKCLNMHVGRIDDSYTHIHFSFGEISKDYQVVIPEEAKEQWDYFKKQSGPKKILAFGGWSFSTEYDTSPIFAASVSPANRALFADRVVEFAKSNGLNGLDFDWEYPGQDDIEGSVKGTKDDGKNYLEFLKLVRQKMPKDMTLSIAAPASFWYLKGFPIKDMAPVLDYITYMTYDLHGQWDAGSLWANPGCPSGSCLRSHVNYTETYNSLAMITKAGVPSHKVVVGVSSYGRSFKMSSASCRGPDCTFLGDRLSSPAKVGRCTGTGGYLANAEINEIIEAGGAIKQWRDDTDSDYLVYEGTEWVAYMSDDTKAKRTEKYKSLNFGGTSDWAVDLQENVEA</sequence>
<evidence type="ECO:0000256" key="13">
    <source>
        <dbReference type="RuleBase" id="RU000489"/>
    </source>
</evidence>
<keyword evidence="9" id="KW-0843">Virulence</keyword>
<dbReference type="InterPro" id="IPR036861">
    <property type="entry name" value="Endochitinase-like_sf"/>
</dbReference>
<organism evidence="17 18">
    <name type="scientific">Colletotrichum chlorophyti</name>
    <dbReference type="NCBI Taxonomy" id="708187"/>
    <lineage>
        <taxon>Eukaryota</taxon>
        <taxon>Fungi</taxon>
        <taxon>Dikarya</taxon>
        <taxon>Ascomycota</taxon>
        <taxon>Pezizomycotina</taxon>
        <taxon>Sordariomycetes</taxon>
        <taxon>Hypocreomycetidae</taxon>
        <taxon>Glomerellales</taxon>
        <taxon>Glomerellaceae</taxon>
        <taxon>Colletotrichum</taxon>
    </lineage>
</organism>
<dbReference type="InterPro" id="IPR001223">
    <property type="entry name" value="Glyco_hydro18_cat"/>
</dbReference>
<evidence type="ECO:0000256" key="9">
    <source>
        <dbReference type="ARBA" id="ARBA00023026"/>
    </source>
</evidence>
<dbReference type="Pfam" id="PF00704">
    <property type="entry name" value="Glyco_hydro_18"/>
    <property type="match status" value="1"/>
</dbReference>
<dbReference type="EC" id="3.2.1.14" evidence="4"/>
<comment type="subcellular location">
    <subcellularLocation>
        <location evidence="2">Secreted</location>
    </subcellularLocation>
</comment>
<dbReference type="PANTHER" id="PTHR47700">
    <property type="entry name" value="V CHITINASE, PUTATIVE (AFU_ORTHOLOGUE AFUA_6G13720)-RELATED"/>
    <property type="match status" value="1"/>
</dbReference>
<evidence type="ECO:0000256" key="6">
    <source>
        <dbReference type="ARBA" id="ARBA00022669"/>
    </source>
</evidence>
<evidence type="ECO:0000313" key="17">
    <source>
        <dbReference type="EMBL" id="OLN89004.1"/>
    </source>
</evidence>
<keyword evidence="6" id="KW-0147">Chitin-binding</keyword>
<dbReference type="InterPro" id="IPR011583">
    <property type="entry name" value="Chitinase_II/V-like_cat"/>
</dbReference>
<dbReference type="GO" id="GO:0008843">
    <property type="term" value="F:endochitinase activity"/>
    <property type="evidence" value="ECO:0007669"/>
    <property type="project" value="UniProtKB-EC"/>
</dbReference>
<dbReference type="Gene3D" id="3.30.60.10">
    <property type="entry name" value="Endochitinase-like"/>
    <property type="match status" value="1"/>
</dbReference>
<dbReference type="PANTHER" id="PTHR47700:SF2">
    <property type="entry name" value="CHITINASE"/>
    <property type="match status" value="1"/>
</dbReference>
<evidence type="ECO:0000256" key="2">
    <source>
        <dbReference type="ARBA" id="ARBA00004613"/>
    </source>
</evidence>
<dbReference type="InterPro" id="IPR001579">
    <property type="entry name" value="Glyco_hydro_18_chit_AS"/>
</dbReference>
<evidence type="ECO:0000256" key="8">
    <source>
        <dbReference type="ARBA" id="ARBA00023024"/>
    </source>
</evidence>
<dbReference type="OrthoDB" id="4849936at2759"/>
<keyword evidence="5" id="KW-0964">Secreted</keyword>
<keyword evidence="8" id="KW-0146">Chitin degradation</keyword>
<dbReference type="SMART" id="SM00257">
    <property type="entry name" value="LysM"/>
    <property type="match status" value="2"/>
</dbReference>
<comment type="caution">
    <text evidence="17">The sequence shown here is derived from an EMBL/GenBank/DDBJ whole genome shotgun (WGS) entry which is preliminary data.</text>
</comment>
<dbReference type="STRING" id="708187.A0A1Q8RWI5"/>
<evidence type="ECO:0000256" key="11">
    <source>
        <dbReference type="ARBA" id="ARBA00023295"/>
    </source>
</evidence>
<dbReference type="Pfam" id="PF01476">
    <property type="entry name" value="LysM"/>
    <property type="match status" value="1"/>
</dbReference>
<evidence type="ECO:0000256" key="14">
    <source>
        <dbReference type="SAM" id="SignalP"/>
    </source>
</evidence>
<keyword evidence="12" id="KW-0624">Polysaccharide degradation</keyword>
<comment type="similarity">
    <text evidence="3">Belongs to the glycosyl hydrolase 18 family. Chitinase class V subfamily.</text>
</comment>
<dbReference type="GO" id="GO:0008061">
    <property type="term" value="F:chitin binding"/>
    <property type="evidence" value="ECO:0007669"/>
    <property type="project" value="UniProtKB-KW"/>
</dbReference>
<dbReference type="CDD" id="cd02878">
    <property type="entry name" value="GH18_zymocin_alpha"/>
    <property type="match status" value="1"/>
</dbReference>
<evidence type="ECO:0000256" key="7">
    <source>
        <dbReference type="ARBA" id="ARBA00022801"/>
    </source>
</evidence>
<reference evidence="17 18" key="1">
    <citation type="submission" date="2016-11" db="EMBL/GenBank/DDBJ databases">
        <title>Draft Genome Assembly of Colletotrichum chlorophyti a pathogen of herbaceous plants.</title>
        <authorList>
            <person name="Gan P."/>
            <person name="Narusaka M."/>
            <person name="Tsushima A."/>
            <person name="Narusaka Y."/>
            <person name="Takano Y."/>
            <person name="Shirasu K."/>
        </authorList>
    </citation>
    <scope>NUCLEOTIDE SEQUENCE [LARGE SCALE GENOMIC DNA]</scope>
    <source>
        <strain evidence="17 18">NTL11</strain>
    </source>
</reference>
<dbReference type="PROSITE" id="PS51910">
    <property type="entry name" value="GH18_2"/>
    <property type="match status" value="1"/>
</dbReference>
<dbReference type="AlphaFoldDB" id="A0A1Q8RWI5"/>
<evidence type="ECO:0000259" key="15">
    <source>
        <dbReference type="PROSITE" id="PS51782"/>
    </source>
</evidence>
<dbReference type="Gene3D" id="3.10.350.10">
    <property type="entry name" value="LysM domain"/>
    <property type="match status" value="2"/>
</dbReference>
<feature type="chain" id="PRO_5012480556" description="chitinase" evidence="14">
    <location>
        <begin position="20"/>
        <end position="868"/>
    </location>
</feature>
<gene>
    <name evidence="17" type="ORF">CCHL11_06055</name>
</gene>
<keyword evidence="18" id="KW-1185">Reference proteome</keyword>
<evidence type="ECO:0000259" key="16">
    <source>
        <dbReference type="PROSITE" id="PS51910"/>
    </source>
</evidence>
<evidence type="ECO:0000256" key="10">
    <source>
        <dbReference type="ARBA" id="ARBA00023277"/>
    </source>
</evidence>
<dbReference type="InterPro" id="IPR018392">
    <property type="entry name" value="LysM"/>
</dbReference>
<evidence type="ECO:0000256" key="5">
    <source>
        <dbReference type="ARBA" id="ARBA00022525"/>
    </source>
</evidence>
<dbReference type="GO" id="GO:0005576">
    <property type="term" value="C:extracellular region"/>
    <property type="evidence" value="ECO:0007669"/>
    <property type="project" value="UniProtKB-SubCell"/>
</dbReference>
<dbReference type="SUPFAM" id="SSF51445">
    <property type="entry name" value="(Trans)glycosidases"/>
    <property type="match status" value="1"/>
</dbReference>
<evidence type="ECO:0000256" key="4">
    <source>
        <dbReference type="ARBA" id="ARBA00012729"/>
    </source>
</evidence>
<dbReference type="EMBL" id="MPGH01000084">
    <property type="protein sequence ID" value="OLN89004.1"/>
    <property type="molecule type" value="Genomic_DNA"/>
</dbReference>
<evidence type="ECO:0000256" key="1">
    <source>
        <dbReference type="ARBA" id="ARBA00000822"/>
    </source>
</evidence>
<dbReference type="CDD" id="cd00035">
    <property type="entry name" value="ChtBD1"/>
    <property type="match status" value="1"/>
</dbReference>
<dbReference type="Proteomes" id="UP000186583">
    <property type="component" value="Unassembled WGS sequence"/>
</dbReference>
<dbReference type="PROSITE" id="PS51782">
    <property type="entry name" value="LYSM"/>
    <property type="match status" value="2"/>
</dbReference>
<feature type="domain" description="GH18" evidence="16">
    <location>
        <begin position="517"/>
        <end position="868"/>
    </location>
</feature>
<feature type="domain" description="LysM" evidence="15">
    <location>
        <begin position="374"/>
        <end position="422"/>
    </location>
</feature>
<keyword evidence="10" id="KW-0119">Carbohydrate metabolism</keyword>
<evidence type="ECO:0000256" key="3">
    <source>
        <dbReference type="ARBA" id="ARBA00008682"/>
    </source>
</evidence>
<feature type="domain" description="LysM" evidence="15">
    <location>
        <begin position="310"/>
        <end position="355"/>
    </location>
</feature>
<dbReference type="InterPro" id="IPR053214">
    <property type="entry name" value="LysM12-like"/>
</dbReference>
<dbReference type="GO" id="GO:0006032">
    <property type="term" value="P:chitin catabolic process"/>
    <property type="evidence" value="ECO:0007669"/>
    <property type="project" value="UniProtKB-KW"/>
</dbReference>
<dbReference type="SMART" id="SM00636">
    <property type="entry name" value="Glyco_18"/>
    <property type="match status" value="1"/>
</dbReference>
<name>A0A1Q8RWI5_9PEZI</name>
<keyword evidence="11 13" id="KW-0326">Glycosidase</keyword>
<dbReference type="Gene3D" id="3.10.50.10">
    <property type="match status" value="1"/>
</dbReference>
<dbReference type="InterPro" id="IPR036779">
    <property type="entry name" value="LysM_dom_sf"/>
</dbReference>
<keyword evidence="14" id="KW-0732">Signal</keyword>